<keyword evidence="1" id="KW-0255">Endonuclease</keyword>
<evidence type="ECO:0000313" key="1">
    <source>
        <dbReference type="EMBL" id="SDZ50764.1"/>
    </source>
</evidence>
<dbReference type="SUPFAM" id="SSF56219">
    <property type="entry name" value="DNase I-like"/>
    <property type="match status" value="1"/>
</dbReference>
<evidence type="ECO:0000313" key="2">
    <source>
        <dbReference type="Proteomes" id="UP000199529"/>
    </source>
</evidence>
<dbReference type="Proteomes" id="UP000199529">
    <property type="component" value="Unassembled WGS sequence"/>
</dbReference>
<dbReference type="AlphaFoldDB" id="A0A1H3TKG9"/>
<dbReference type="OrthoDB" id="6630613at2"/>
<dbReference type="RefSeq" id="WP_093278190.1">
    <property type="nucleotide sequence ID" value="NZ_FNOK01000086.1"/>
</dbReference>
<reference evidence="2" key="1">
    <citation type="submission" date="2016-10" db="EMBL/GenBank/DDBJ databases">
        <authorList>
            <person name="Varghese N."/>
            <person name="Submissions S."/>
        </authorList>
    </citation>
    <scope>NUCLEOTIDE SEQUENCE [LARGE SCALE GENOMIC DNA]</scope>
    <source>
        <strain evidence="2">CGMCC 4.3530</strain>
    </source>
</reference>
<protein>
    <submittedName>
        <fullName evidence="1">Endonuclease/Exonuclease/phosphatase family protein</fullName>
    </submittedName>
</protein>
<proteinExistence type="predicted"/>
<dbReference type="EMBL" id="FNOK01000086">
    <property type="protein sequence ID" value="SDZ50764.1"/>
    <property type="molecule type" value="Genomic_DNA"/>
</dbReference>
<dbReference type="Gene3D" id="3.60.10.10">
    <property type="entry name" value="Endonuclease/exonuclease/phosphatase"/>
    <property type="match status" value="1"/>
</dbReference>
<dbReference type="STRING" id="418495.SAMN05216215_108615"/>
<name>A0A1H3TKG9_9PSEU</name>
<gene>
    <name evidence="1" type="ORF">SAMN05216215_108615</name>
</gene>
<organism evidence="1 2">
    <name type="scientific">Saccharopolyspora shandongensis</name>
    <dbReference type="NCBI Taxonomy" id="418495"/>
    <lineage>
        <taxon>Bacteria</taxon>
        <taxon>Bacillati</taxon>
        <taxon>Actinomycetota</taxon>
        <taxon>Actinomycetes</taxon>
        <taxon>Pseudonocardiales</taxon>
        <taxon>Pseudonocardiaceae</taxon>
        <taxon>Saccharopolyspora</taxon>
    </lineage>
</organism>
<keyword evidence="1" id="KW-0378">Hydrolase</keyword>
<dbReference type="InterPro" id="IPR036691">
    <property type="entry name" value="Endo/exonu/phosph_ase_sf"/>
</dbReference>
<keyword evidence="2" id="KW-1185">Reference proteome</keyword>
<keyword evidence="1" id="KW-0269">Exonuclease</keyword>
<sequence length="314" mass="35346">MTVLRIGTWNIYEYARANTYRDKQAADRYALVRKAIAELECDLLMLQEICAGPHALLEIAEETGMSCRYKQPWWDEEGGEPGRSAIAGTKPRADFHVGLLWNPSAITPYTDTFRAYDGEFWHNLASLAFDVDGVLLRAASYHGNPFGREKRIDEAERVVSALTRPYGQFPLGIVGADWNSVSDDRVPGADGSWQHYHPDPYTDRPWVEPFIYQCLWDIDDATGLPTNWRADRRPGTTLWSAGLRDTAALVNKPWHRTVGHFDHADMGDRAIDGHRVTPALAPAVVDHEVIENDRTRGASDHLPVVTTLDLDRLP</sequence>
<dbReference type="GO" id="GO:0004527">
    <property type="term" value="F:exonuclease activity"/>
    <property type="evidence" value="ECO:0007669"/>
    <property type="project" value="UniProtKB-KW"/>
</dbReference>
<dbReference type="GO" id="GO:0004519">
    <property type="term" value="F:endonuclease activity"/>
    <property type="evidence" value="ECO:0007669"/>
    <property type="project" value="UniProtKB-KW"/>
</dbReference>
<accession>A0A1H3TKG9</accession>
<keyword evidence="1" id="KW-0540">Nuclease</keyword>